<evidence type="ECO:0000313" key="3">
    <source>
        <dbReference type="Proteomes" id="UP000253934"/>
    </source>
</evidence>
<comment type="caution">
    <text evidence="2">The sequence shown here is derived from an EMBL/GenBank/DDBJ whole genome shotgun (WGS) entry which is preliminary data.</text>
</comment>
<gene>
    <name evidence="2" type="ORF">DCC88_00525</name>
</gene>
<organism evidence="2 3">
    <name type="scientific">Spirobacillus cienkowskii</name>
    <dbReference type="NCBI Taxonomy" id="495820"/>
    <lineage>
        <taxon>Bacteria</taxon>
        <taxon>Pseudomonadati</taxon>
        <taxon>Bdellovibrionota</taxon>
        <taxon>Oligoflexia</taxon>
        <taxon>Silvanigrellales</taxon>
        <taxon>Spirobacillus</taxon>
    </lineage>
</organism>
<evidence type="ECO:0000313" key="2">
    <source>
        <dbReference type="EMBL" id="RDB37311.1"/>
    </source>
</evidence>
<dbReference type="SUPFAM" id="SSF53448">
    <property type="entry name" value="Nucleotide-diphospho-sugar transferases"/>
    <property type="match status" value="1"/>
</dbReference>
<evidence type="ECO:0000259" key="1">
    <source>
        <dbReference type="Pfam" id="PF00483"/>
    </source>
</evidence>
<sequence>MTSVSKTEIDKFIPIVLCAGFGTRLKPLTNYIPKVVCPIINKPAAFINIEIFFKFGFPKVYCNTHYLDHITKQEIILAAKFYGYDPARIEFFYEEEILETGGGIARIFHELSKNNKKNSKRNVIVVSGDIIANFPIQQMIKAWQNKNCEDYALMCTKKINFPRKDTTWISKDSNYIQGFGENFLLKNASTATVFTNHQIIGYELLNQVPIEKKSSIEIYYKNAITQDKKVINLNYPKNKYWFDIGTPKSYKECLNFFENKLKPKKQNYFQNNLINYCFQSPNFFKDKLNLYETKELSPNNILISFRDIDSNLSSKKIFNFDSNQTEYNFSFLL</sequence>
<reference evidence="2" key="1">
    <citation type="submission" date="2018-04" db="EMBL/GenBank/DDBJ databases">
        <title>Draft genome sequence of the Candidatus Spirobacillus cienkowskii, a pathogen of freshwater Daphnia species, reconstructed from hemolymph metagenomic reads.</title>
        <authorList>
            <person name="Bresciani L."/>
            <person name="Lemos L.N."/>
            <person name="Wale N."/>
            <person name="Lin J.Y."/>
            <person name="Fernandes G.R."/>
            <person name="Duffy M.A."/>
            <person name="Rodrigues J.M."/>
        </authorList>
    </citation>
    <scope>NUCLEOTIDE SEQUENCE [LARGE SCALE GENOMIC DNA]</scope>
    <source>
        <strain evidence="2">Binning01</strain>
    </source>
</reference>
<dbReference type="InterPro" id="IPR005835">
    <property type="entry name" value="NTP_transferase_dom"/>
</dbReference>
<accession>A0A369KRP6</accession>
<protein>
    <submittedName>
        <fullName evidence="2">NDP-sugar synthase</fullName>
    </submittedName>
</protein>
<dbReference type="InterPro" id="IPR050486">
    <property type="entry name" value="Mannose-1P_guanyltransferase"/>
</dbReference>
<dbReference type="PANTHER" id="PTHR22572">
    <property type="entry name" value="SUGAR-1-PHOSPHATE GUANYL TRANSFERASE"/>
    <property type="match status" value="1"/>
</dbReference>
<proteinExistence type="predicted"/>
<feature type="domain" description="Nucleotidyl transferase" evidence="1">
    <location>
        <begin position="14"/>
        <end position="258"/>
    </location>
</feature>
<dbReference type="InterPro" id="IPR029044">
    <property type="entry name" value="Nucleotide-diphossugar_trans"/>
</dbReference>
<name>A0A369KRP6_9BACT</name>
<dbReference type="AlphaFoldDB" id="A0A369KRP6"/>
<dbReference type="EMBL" id="QOVW01000002">
    <property type="protein sequence ID" value="RDB37311.1"/>
    <property type="molecule type" value="Genomic_DNA"/>
</dbReference>
<dbReference type="Gene3D" id="3.90.550.10">
    <property type="entry name" value="Spore Coat Polysaccharide Biosynthesis Protein SpsA, Chain A"/>
    <property type="match status" value="1"/>
</dbReference>
<dbReference type="Pfam" id="PF00483">
    <property type="entry name" value="NTP_transferase"/>
    <property type="match status" value="1"/>
</dbReference>
<keyword evidence="3" id="KW-1185">Reference proteome</keyword>
<dbReference type="Proteomes" id="UP000253934">
    <property type="component" value="Unassembled WGS sequence"/>
</dbReference>